<evidence type="ECO:0000256" key="1">
    <source>
        <dbReference type="ARBA" id="ARBA00004123"/>
    </source>
</evidence>
<dbReference type="PRINTS" id="PR00627">
    <property type="entry name" value="GTPRANTC4"/>
</dbReference>
<evidence type="ECO:0000256" key="4">
    <source>
        <dbReference type="ARBA" id="ARBA00022741"/>
    </source>
</evidence>
<dbReference type="EMBL" id="JARKIF010000006">
    <property type="protein sequence ID" value="KAJ7636673.1"/>
    <property type="molecule type" value="Genomic_DNA"/>
</dbReference>
<dbReference type="InterPro" id="IPR002041">
    <property type="entry name" value="Ran_GTPase"/>
</dbReference>
<comment type="subcellular location">
    <subcellularLocation>
        <location evidence="1 8">Nucleus</location>
    </subcellularLocation>
</comment>
<protein>
    <recommendedName>
        <fullName evidence="8">GTP-binding nuclear protein</fullName>
    </recommendedName>
</protein>
<dbReference type="PROSITE" id="PS00675">
    <property type="entry name" value="SIGMA54_INTERACT_1"/>
    <property type="match status" value="1"/>
</dbReference>
<dbReference type="InterPro" id="IPR025662">
    <property type="entry name" value="Sigma_54_int_dom_ATP-bd_1"/>
</dbReference>
<keyword evidence="3 8" id="KW-0813">Transport</keyword>
<dbReference type="AlphaFoldDB" id="A0AAD7FPW2"/>
<dbReference type="GO" id="GO:0000054">
    <property type="term" value="P:ribosomal subunit export from nucleus"/>
    <property type="evidence" value="ECO:0007669"/>
    <property type="project" value="TreeGrafter"/>
</dbReference>
<keyword evidence="4 8" id="KW-0547">Nucleotide-binding</keyword>
<gene>
    <name evidence="9" type="ORF">FB45DRAFT_907066</name>
</gene>
<dbReference type="PROSITE" id="PS51418">
    <property type="entry name" value="RAN"/>
    <property type="match status" value="1"/>
</dbReference>
<keyword evidence="7 8" id="KW-0539">Nucleus</keyword>
<comment type="similarity">
    <text evidence="2 8">Belongs to the small GTPase superfamily. Ran family.</text>
</comment>
<dbReference type="Gene3D" id="3.40.50.300">
    <property type="entry name" value="P-loop containing nucleotide triphosphate hydrolases"/>
    <property type="match status" value="1"/>
</dbReference>
<comment type="caution">
    <text evidence="9">The sequence shown here is derived from an EMBL/GenBank/DDBJ whole genome shotgun (WGS) entry which is preliminary data.</text>
</comment>
<evidence type="ECO:0000313" key="10">
    <source>
        <dbReference type="Proteomes" id="UP001221142"/>
    </source>
</evidence>
<dbReference type="Pfam" id="PF00071">
    <property type="entry name" value="Ras"/>
    <property type="match status" value="1"/>
</dbReference>
<evidence type="ECO:0000256" key="2">
    <source>
        <dbReference type="ARBA" id="ARBA00008028"/>
    </source>
</evidence>
<dbReference type="NCBIfam" id="TIGR00231">
    <property type="entry name" value="small_GTP"/>
    <property type="match status" value="1"/>
</dbReference>
<keyword evidence="6 8" id="KW-0342">GTP-binding</keyword>
<dbReference type="GO" id="GO:0003924">
    <property type="term" value="F:GTPase activity"/>
    <property type="evidence" value="ECO:0007669"/>
    <property type="project" value="InterPro"/>
</dbReference>
<sequence>MSTSDTRKFKLLLVGDSGTGKTTFIKRHTTGDFESAYNAMLFPQTHHLLLSTFCFGDIVFDVWDFPGQEQVIFNGLHEGFFVGGQCAIVLFDVNRRITYLSVPRWLRALRRVCPDIPVVVCANKVDVGVQERKVPQHSIDRRGRPNLPYHEISVKENRNLVEPLNDFARQLVGNASLNLYPPELVALYSVELGPLDPPEIPEDEDEL</sequence>
<organism evidence="9 10">
    <name type="scientific">Roridomyces roridus</name>
    <dbReference type="NCBI Taxonomy" id="1738132"/>
    <lineage>
        <taxon>Eukaryota</taxon>
        <taxon>Fungi</taxon>
        <taxon>Dikarya</taxon>
        <taxon>Basidiomycota</taxon>
        <taxon>Agaricomycotina</taxon>
        <taxon>Agaricomycetes</taxon>
        <taxon>Agaricomycetidae</taxon>
        <taxon>Agaricales</taxon>
        <taxon>Marasmiineae</taxon>
        <taxon>Mycenaceae</taxon>
        <taxon>Roridomyces</taxon>
    </lineage>
</organism>
<dbReference type="GO" id="GO:0005634">
    <property type="term" value="C:nucleus"/>
    <property type="evidence" value="ECO:0007669"/>
    <property type="project" value="UniProtKB-SubCell"/>
</dbReference>
<dbReference type="SMART" id="SM00175">
    <property type="entry name" value="RAB"/>
    <property type="match status" value="1"/>
</dbReference>
<keyword evidence="5 8" id="KW-0653">Protein transport</keyword>
<evidence type="ECO:0000256" key="3">
    <source>
        <dbReference type="ARBA" id="ARBA00022448"/>
    </source>
</evidence>
<dbReference type="GO" id="GO:0005525">
    <property type="term" value="F:GTP binding"/>
    <property type="evidence" value="ECO:0007669"/>
    <property type="project" value="UniProtKB-KW"/>
</dbReference>
<evidence type="ECO:0000313" key="9">
    <source>
        <dbReference type="EMBL" id="KAJ7636673.1"/>
    </source>
</evidence>
<evidence type="ECO:0000256" key="5">
    <source>
        <dbReference type="ARBA" id="ARBA00022927"/>
    </source>
</evidence>
<dbReference type="PANTHER" id="PTHR24071:SF0">
    <property type="entry name" value="GTP-BINDING NUCLEAR PROTEIN RAN"/>
    <property type="match status" value="1"/>
</dbReference>
<dbReference type="SMART" id="SM00173">
    <property type="entry name" value="RAS"/>
    <property type="match status" value="1"/>
</dbReference>
<accession>A0AAD7FPW2</accession>
<evidence type="ECO:0000256" key="8">
    <source>
        <dbReference type="RuleBase" id="RU363057"/>
    </source>
</evidence>
<name>A0AAD7FPW2_9AGAR</name>
<reference evidence="9" key="1">
    <citation type="submission" date="2023-03" db="EMBL/GenBank/DDBJ databases">
        <title>Massive genome expansion in bonnet fungi (Mycena s.s.) driven by repeated elements and novel gene families across ecological guilds.</title>
        <authorList>
            <consortium name="Lawrence Berkeley National Laboratory"/>
            <person name="Harder C.B."/>
            <person name="Miyauchi S."/>
            <person name="Viragh M."/>
            <person name="Kuo A."/>
            <person name="Thoen E."/>
            <person name="Andreopoulos B."/>
            <person name="Lu D."/>
            <person name="Skrede I."/>
            <person name="Drula E."/>
            <person name="Henrissat B."/>
            <person name="Morin E."/>
            <person name="Kohler A."/>
            <person name="Barry K."/>
            <person name="LaButti K."/>
            <person name="Morin E."/>
            <person name="Salamov A."/>
            <person name="Lipzen A."/>
            <person name="Mereny Z."/>
            <person name="Hegedus B."/>
            <person name="Baldrian P."/>
            <person name="Stursova M."/>
            <person name="Weitz H."/>
            <person name="Taylor A."/>
            <person name="Grigoriev I.V."/>
            <person name="Nagy L.G."/>
            <person name="Martin F."/>
            <person name="Kauserud H."/>
        </authorList>
    </citation>
    <scope>NUCLEOTIDE SEQUENCE</scope>
    <source>
        <strain evidence="9">9284</strain>
    </source>
</reference>
<dbReference type="GO" id="GO:0006606">
    <property type="term" value="P:protein import into nucleus"/>
    <property type="evidence" value="ECO:0007669"/>
    <property type="project" value="TreeGrafter"/>
</dbReference>
<proteinExistence type="inferred from homology"/>
<evidence type="ECO:0000256" key="6">
    <source>
        <dbReference type="ARBA" id="ARBA00023134"/>
    </source>
</evidence>
<dbReference type="PANTHER" id="PTHR24071">
    <property type="entry name" value="RAN GTPASE"/>
    <property type="match status" value="1"/>
</dbReference>
<dbReference type="InterPro" id="IPR005225">
    <property type="entry name" value="Small_GTP-bd"/>
</dbReference>
<dbReference type="PROSITE" id="PS51419">
    <property type="entry name" value="RAB"/>
    <property type="match status" value="1"/>
</dbReference>
<evidence type="ECO:0000256" key="7">
    <source>
        <dbReference type="ARBA" id="ARBA00023242"/>
    </source>
</evidence>
<dbReference type="SUPFAM" id="SSF52540">
    <property type="entry name" value="P-loop containing nucleoside triphosphate hydrolases"/>
    <property type="match status" value="1"/>
</dbReference>
<dbReference type="InterPro" id="IPR027417">
    <property type="entry name" value="P-loop_NTPase"/>
</dbReference>
<dbReference type="InterPro" id="IPR001806">
    <property type="entry name" value="Small_GTPase"/>
</dbReference>
<dbReference type="GO" id="GO:0005737">
    <property type="term" value="C:cytoplasm"/>
    <property type="evidence" value="ECO:0007669"/>
    <property type="project" value="TreeGrafter"/>
</dbReference>
<keyword evidence="10" id="KW-1185">Reference proteome</keyword>
<dbReference type="SMART" id="SM00176">
    <property type="entry name" value="RAN"/>
    <property type="match status" value="1"/>
</dbReference>
<dbReference type="Proteomes" id="UP001221142">
    <property type="component" value="Unassembled WGS sequence"/>
</dbReference>
<comment type="function">
    <text evidence="8">GTP-binding protein involved in nucleocytoplasmic transport. Required for the import of protein into the nucleus and also for RNA export. Involved in chromatin condensation and control of cell cycle.</text>
</comment>